<dbReference type="OrthoDB" id="2194598at2759"/>
<dbReference type="Proteomes" id="UP000002872">
    <property type="component" value="Unassembled WGS sequence"/>
</dbReference>
<sequence length="967" mass="112045">MKECSTLFRRTQKEESVLSKKRYIMALLCIIKGLYAQIELENAEKIQEMRFGDGHLAIHSEGSLYPLRGYLLDRCKYMQNMRMYLSDDDIKYNPKRSNQPTNNNYIDACIKKPLNGIACASEDDKKSEYLWKFTQQMITMFPTEGEHLSIESDSPDSFTQFLREHRDRPDSLYALAALFLLAEGVNIPIKIVNESGNTGDKILVLKQKGAESGFHVNLNMAIKDKTEDGTIAGTVYQKKTEDLVNFFSSLTNTELFSFLEVPEEFLMPNTYEEFLTGNFLNSPKFLIQAYFFEYIDSVKMYEEFVRAVHELLTEKMSNSDESGNPSIETENKAQQVFDSLFIKETLLQPNLNYIADISKLKEAGKMCMCIPFMSGMRPSRYTHIPPYYRSKDALETDRDLYYPNIMETILLSLFCCFVFDPVTKKYTTDHIPGASKDLQEFFRKYNAPTIEIDYLMQRNWSRVVSDLPCKRIKYSRKNNNEIMPGVTNMLYVISEITGRNADIESAIACLEKICNDEESSNFECSKIKNLLQKAFEYLSKNKNVEVSLREFEVMQSSLGYNELFVTKKDPIELLYTFNNMKGEITLEIGCMYPEAFTTVSVNYYTTELESKLIQMKERRSNASTYMECLVLQYASIKLIQLSRAMGKYYDFTTEMPSDICSWYNNPTSLLLYGSLENIEKKSYIVEMFLIYSNGETLDCQNPMVRFTSNLIRSVPLEDPDVRKLILKGCLYNEKYRQYYPWLEYDVDTVPKGELFSNDIQLLFKSITELNLPESMVIKSFISLLRVYGRDRNIFYSLTEDWVFLNIIDKLHKDFLAIEYLDPNELKAPIENNMANTLGTVFYALNKYVVFSCDYTISDVYVCWFVYLCSKYKLAIYLVMPIYTSIDHTSISNRVETIIPSIFSKDQLSNALSSLKRIECILIGSNDPESQIKYNALKELFEKHAPCISLSISKTLGRLTTYKMLGYI</sequence>
<gene>
    <name evidence="1" type="ORF">NEQG_02535</name>
</gene>
<reference evidence="1" key="1">
    <citation type="submission" date="2011-01" db="EMBL/GenBank/DDBJ databases">
        <title>The Genome Sequence of Nematocida parisii strain ERTm3.</title>
        <authorList>
            <consortium name="The Broad Institute Genome Sequencing Platform"/>
            <consortium name="The Broad Institute Genome Sequencing Center for Infectious Disease"/>
            <person name="Cuomo C."/>
            <person name="Troemel E."/>
            <person name="Young S.K."/>
            <person name="Zeng Q."/>
            <person name="Gargeya S."/>
            <person name="Fitzgerald M."/>
            <person name="Haas B."/>
            <person name="Abouelleil A."/>
            <person name="Alvarado L."/>
            <person name="Arachchi H.M."/>
            <person name="Berlin A."/>
            <person name="Chapman S.B."/>
            <person name="Gearin G."/>
            <person name="Goldberg J."/>
            <person name="Griggs A."/>
            <person name="Gujja S."/>
            <person name="Hansen M."/>
            <person name="Heiman D."/>
            <person name="Howarth C."/>
            <person name="Larimer J."/>
            <person name="Lui A."/>
            <person name="MacDonald P.J.P."/>
            <person name="McCowen C."/>
            <person name="Montmayeur A."/>
            <person name="Murphy C."/>
            <person name="Neiman D."/>
            <person name="Pearson M."/>
            <person name="Priest M."/>
            <person name="Roberts A."/>
            <person name="Saif S."/>
            <person name="Shea T."/>
            <person name="Sisk P."/>
            <person name="Stolte C."/>
            <person name="Sykes S."/>
            <person name="Wortman J."/>
            <person name="Nusbaum C."/>
            <person name="Birren B."/>
        </authorList>
    </citation>
    <scope>NUCLEOTIDE SEQUENCE</scope>
    <source>
        <strain evidence="1">ERTm3</strain>
    </source>
</reference>
<evidence type="ECO:0000313" key="1">
    <source>
        <dbReference type="EMBL" id="EIJ87200.1"/>
    </source>
</evidence>
<accession>I3EDA3</accession>
<dbReference type="AlphaFoldDB" id="I3EDA3"/>
<evidence type="ECO:0000313" key="2">
    <source>
        <dbReference type="Proteomes" id="UP000002872"/>
    </source>
</evidence>
<keyword evidence="2" id="KW-1185">Reference proteome</keyword>
<name>I3EDA3_NEMP3</name>
<dbReference type="VEuPathDB" id="MicrosporidiaDB:NEQG_02535"/>
<dbReference type="InParanoid" id="I3EDA3"/>
<proteinExistence type="predicted"/>
<dbReference type="EMBL" id="GL870884">
    <property type="protein sequence ID" value="EIJ87200.1"/>
    <property type="molecule type" value="Genomic_DNA"/>
</dbReference>
<dbReference type="HOGENOM" id="CLU_009683_3_1_1"/>
<protein>
    <submittedName>
        <fullName evidence="1">Uncharacterized protein</fullName>
    </submittedName>
</protein>
<organism evidence="1 2">
    <name type="scientific">Nematocida parisii (strain ERTm3)</name>
    <name type="common">Nematode killer fungus</name>
    <dbReference type="NCBI Taxonomy" id="935791"/>
    <lineage>
        <taxon>Eukaryota</taxon>
        <taxon>Fungi</taxon>
        <taxon>Fungi incertae sedis</taxon>
        <taxon>Microsporidia</taxon>
        <taxon>Nematocida</taxon>
    </lineage>
</organism>